<dbReference type="SMART" id="SM00421">
    <property type="entry name" value="HTH_LUXR"/>
    <property type="match status" value="1"/>
</dbReference>
<organism evidence="6 7">
    <name type="scientific">Pedobacter cryoconitis</name>
    <dbReference type="NCBI Taxonomy" id="188932"/>
    <lineage>
        <taxon>Bacteria</taxon>
        <taxon>Pseudomonadati</taxon>
        <taxon>Bacteroidota</taxon>
        <taxon>Sphingobacteriia</taxon>
        <taxon>Sphingobacteriales</taxon>
        <taxon>Sphingobacteriaceae</taxon>
        <taxon>Pedobacter</taxon>
    </lineage>
</organism>
<feature type="domain" description="HTH luxR-type" evidence="5">
    <location>
        <begin position="249"/>
        <end position="313"/>
    </location>
</feature>
<feature type="transmembrane region" description="Helical" evidence="4">
    <location>
        <begin position="103"/>
        <end position="125"/>
    </location>
</feature>
<evidence type="ECO:0000313" key="6">
    <source>
        <dbReference type="EMBL" id="MBB6498762.1"/>
    </source>
</evidence>
<comment type="caution">
    <text evidence="6">The sequence shown here is derived from an EMBL/GenBank/DDBJ whole genome shotgun (WGS) entry which is preliminary data.</text>
</comment>
<dbReference type="SUPFAM" id="SSF46894">
    <property type="entry name" value="C-terminal effector domain of the bipartite response regulators"/>
    <property type="match status" value="1"/>
</dbReference>
<evidence type="ECO:0000313" key="7">
    <source>
        <dbReference type="Proteomes" id="UP000521017"/>
    </source>
</evidence>
<feature type="transmembrane region" description="Helical" evidence="4">
    <location>
        <begin position="42"/>
        <end position="60"/>
    </location>
</feature>
<evidence type="ECO:0000256" key="1">
    <source>
        <dbReference type="ARBA" id="ARBA00023015"/>
    </source>
</evidence>
<dbReference type="PROSITE" id="PS00622">
    <property type="entry name" value="HTH_LUXR_1"/>
    <property type="match status" value="1"/>
</dbReference>
<keyword evidence="1" id="KW-0805">Transcription regulation</keyword>
<sequence>MKVFGTDMDLVTFVFIILETIMFICQLLFFIQKPSERKRRYYIILLGLLIIYNICGGLFPDPNNSVPIVIQNILAYGSGFIMACYLPYYFFKAFELDSLKFHARYGVTLFLFTPFLLFIVIEYSLFRNIDRAVDHSVIIPAVYSVIVLWAILRAIRLKYREDYRHKTEMLLTYAAIVPWVSMPVFSFYKVNQLTEVLFTNCGFIIITVLFIWEVIKQSRMDNLILLGLNNGSSNKTENINNGLISSFNVNCENYRLTSREIEIAILICEGIKYREIAEQLFISERTVTKHVQNMFLKTKSTNKTLLIRSLRGS</sequence>
<dbReference type="RefSeq" id="WP_184623181.1">
    <property type="nucleotide sequence ID" value="NZ_JACHCC010000002.1"/>
</dbReference>
<keyword evidence="4" id="KW-0472">Membrane</keyword>
<reference evidence="6 7" key="1">
    <citation type="submission" date="2020-08" db="EMBL/GenBank/DDBJ databases">
        <title>Genomic Encyclopedia of Type Strains, Phase IV (KMG-V): Genome sequencing to study the core and pangenomes of soil and plant-associated prokaryotes.</title>
        <authorList>
            <person name="Whitman W."/>
        </authorList>
    </citation>
    <scope>NUCLEOTIDE SEQUENCE [LARGE SCALE GENOMIC DNA]</scope>
    <source>
        <strain evidence="6 7">M2T3</strain>
    </source>
</reference>
<dbReference type="Proteomes" id="UP000521017">
    <property type="component" value="Unassembled WGS sequence"/>
</dbReference>
<dbReference type="EMBL" id="JACHCC010000002">
    <property type="protein sequence ID" value="MBB6498762.1"/>
    <property type="molecule type" value="Genomic_DNA"/>
</dbReference>
<keyword evidence="4" id="KW-1133">Transmembrane helix</keyword>
<evidence type="ECO:0000256" key="3">
    <source>
        <dbReference type="ARBA" id="ARBA00023163"/>
    </source>
</evidence>
<feature type="transmembrane region" description="Helical" evidence="4">
    <location>
        <begin position="66"/>
        <end position="91"/>
    </location>
</feature>
<dbReference type="PROSITE" id="PS50043">
    <property type="entry name" value="HTH_LUXR_2"/>
    <property type="match status" value="1"/>
</dbReference>
<feature type="transmembrane region" description="Helical" evidence="4">
    <location>
        <begin position="12"/>
        <end position="30"/>
    </location>
</feature>
<accession>A0A7X0J2U6</accession>
<protein>
    <submittedName>
        <fullName evidence="6">DNA-binding CsgD family transcriptional regulator</fullName>
    </submittedName>
</protein>
<gene>
    <name evidence="6" type="ORF">HDF25_000899</name>
</gene>
<evidence type="ECO:0000259" key="5">
    <source>
        <dbReference type="PROSITE" id="PS50043"/>
    </source>
</evidence>
<feature type="transmembrane region" description="Helical" evidence="4">
    <location>
        <begin position="196"/>
        <end position="215"/>
    </location>
</feature>
<dbReference type="AlphaFoldDB" id="A0A7X0J2U6"/>
<dbReference type="PRINTS" id="PR00038">
    <property type="entry name" value="HTHLUXR"/>
</dbReference>
<dbReference type="GO" id="GO:0003677">
    <property type="term" value="F:DNA binding"/>
    <property type="evidence" value="ECO:0007669"/>
    <property type="project" value="UniProtKB-KW"/>
</dbReference>
<keyword evidence="2 6" id="KW-0238">DNA-binding</keyword>
<dbReference type="PANTHER" id="PTHR44688:SF16">
    <property type="entry name" value="DNA-BINDING TRANSCRIPTIONAL ACTIVATOR DEVR_DOSR"/>
    <property type="match status" value="1"/>
</dbReference>
<dbReference type="Gene3D" id="1.10.10.10">
    <property type="entry name" value="Winged helix-like DNA-binding domain superfamily/Winged helix DNA-binding domain"/>
    <property type="match status" value="1"/>
</dbReference>
<dbReference type="GO" id="GO:0006355">
    <property type="term" value="P:regulation of DNA-templated transcription"/>
    <property type="evidence" value="ECO:0007669"/>
    <property type="project" value="InterPro"/>
</dbReference>
<dbReference type="CDD" id="cd06170">
    <property type="entry name" value="LuxR_C_like"/>
    <property type="match status" value="1"/>
</dbReference>
<keyword evidence="3" id="KW-0804">Transcription</keyword>
<dbReference type="InterPro" id="IPR000792">
    <property type="entry name" value="Tscrpt_reg_LuxR_C"/>
</dbReference>
<dbReference type="InterPro" id="IPR016032">
    <property type="entry name" value="Sig_transdc_resp-reg_C-effctor"/>
</dbReference>
<feature type="transmembrane region" description="Helical" evidence="4">
    <location>
        <begin position="137"/>
        <end position="157"/>
    </location>
</feature>
<name>A0A7X0J2U6_9SPHI</name>
<dbReference type="Pfam" id="PF00196">
    <property type="entry name" value="GerE"/>
    <property type="match status" value="1"/>
</dbReference>
<evidence type="ECO:0000256" key="2">
    <source>
        <dbReference type="ARBA" id="ARBA00023125"/>
    </source>
</evidence>
<dbReference type="PANTHER" id="PTHR44688">
    <property type="entry name" value="DNA-BINDING TRANSCRIPTIONAL ACTIVATOR DEVR_DOSR"/>
    <property type="match status" value="1"/>
</dbReference>
<keyword evidence="4" id="KW-0812">Transmembrane</keyword>
<proteinExistence type="predicted"/>
<feature type="transmembrane region" description="Helical" evidence="4">
    <location>
        <begin position="169"/>
        <end position="190"/>
    </location>
</feature>
<dbReference type="InterPro" id="IPR036388">
    <property type="entry name" value="WH-like_DNA-bd_sf"/>
</dbReference>
<evidence type="ECO:0000256" key="4">
    <source>
        <dbReference type="SAM" id="Phobius"/>
    </source>
</evidence>